<accession>A0A2W1GPQ9</accession>
<sequence>MDERRKEAVPLAMAGEYQSEQFEPVTQTLKDVHQDKLPGDLHKVDKTSRIMFDHFRGNEPNREYKPSMSKPVNHSDMSNKDTKKHADIHMSKPTGVANQRPLSNLPPELRRRIFQHLLVFNEPIRVICKSKDPMKFAGFTRVPADRHGKVLVSFHNYLHTSGLEVFTFDSLLAIAATNRENCELAREVYYKDNRFVMPRDNFEPPGFLAKEWLTAIGPRARWYLADVTFEVVKMGKLPYTTADPDDTHEMLTRLGESASLHSLVIQRLEAYRLSPTCDMEKALNALFDYRGLKIFIIGNMPELEASSARSVTQPKDFMPLKELQAYIIGNREHRILEPLQDRTLRNYNMNVLQYLYVHTRSTANVRDHVSCKAMEKEFQERAAEAAAMCKKTLVDKLIERDATWMRGAQDPKDAQDTCSREPRTPNNSTTFQIRWL</sequence>
<dbReference type="AlphaFoldDB" id="A0A2W1GPQ9"/>
<feature type="compositionally biased region" description="Basic and acidic residues" evidence="1">
    <location>
        <begin position="56"/>
        <end position="65"/>
    </location>
</feature>
<proteinExistence type="predicted"/>
<dbReference type="Proteomes" id="UP000249757">
    <property type="component" value="Unassembled WGS sequence"/>
</dbReference>
<evidence type="ECO:0000256" key="1">
    <source>
        <dbReference type="SAM" id="MobiDB-lite"/>
    </source>
</evidence>
<organism evidence="3 4">
    <name type="scientific">Pyrenophora tritici-repentis</name>
    <dbReference type="NCBI Taxonomy" id="45151"/>
    <lineage>
        <taxon>Eukaryota</taxon>
        <taxon>Fungi</taxon>
        <taxon>Dikarya</taxon>
        <taxon>Ascomycota</taxon>
        <taxon>Pezizomycotina</taxon>
        <taxon>Dothideomycetes</taxon>
        <taxon>Pleosporomycetidae</taxon>
        <taxon>Pleosporales</taxon>
        <taxon>Pleosporineae</taxon>
        <taxon>Pleosporaceae</taxon>
        <taxon>Pyrenophora</taxon>
    </lineage>
</organism>
<feature type="region of interest" description="Disordered" evidence="1">
    <location>
        <begin position="1"/>
        <end position="20"/>
    </location>
</feature>
<reference evidence="2" key="1">
    <citation type="journal article" date="2018" name="BMC Genomics">
        <title>Comparative genomics of the wheat fungal pathogen Pyrenophora tritici-repentis reveals chromosomal variations and genome plasticity.</title>
        <authorList>
            <person name="Moolhuijzen P."/>
            <person name="See P.T."/>
            <person name="Hane J.K."/>
            <person name="Shi G."/>
            <person name="Liu Z."/>
            <person name="Oliver R.P."/>
            <person name="Moffat C.S."/>
        </authorList>
    </citation>
    <scope>NUCLEOTIDE SEQUENCE [LARGE SCALE GENOMIC DNA]</scope>
    <source>
        <strain evidence="2">M4</strain>
    </source>
</reference>
<dbReference type="EMBL" id="NRDI02000014">
    <property type="protein sequence ID" value="KAI1511204.1"/>
    <property type="molecule type" value="Genomic_DNA"/>
</dbReference>
<reference evidence="3" key="3">
    <citation type="journal article" date="2022" name="bioRxiv">
        <title>A global pangenome for the wheat fungal pathogen Pyrenophora tritici-repentis and prediction of effector protein structural homology.</title>
        <authorList>
            <person name="Moolhuijzen P."/>
            <person name="See P.T."/>
            <person name="Shi G."/>
            <person name="Powell H.R."/>
            <person name="Cockram J."/>
            <person name="Jorgensen L.N."/>
            <person name="Benslimane H."/>
            <person name="Strelkov S.E."/>
            <person name="Turner J."/>
            <person name="Liu Z."/>
            <person name="Moffat C.S."/>
        </authorList>
    </citation>
    <scope>NUCLEOTIDE SEQUENCE</scope>
    <source>
        <strain evidence="3">86-124</strain>
    </source>
</reference>
<dbReference type="Proteomes" id="UP000245464">
    <property type="component" value="Chromosome 10"/>
</dbReference>
<feature type="region of interest" description="Disordered" evidence="1">
    <location>
        <begin position="404"/>
        <end position="429"/>
    </location>
</feature>
<dbReference type="EMBL" id="NQIK02000010">
    <property type="protein sequence ID" value="KAF7564703.1"/>
    <property type="molecule type" value="Genomic_DNA"/>
</dbReference>
<evidence type="ECO:0000313" key="2">
    <source>
        <dbReference type="EMBL" id="KAF7564703.1"/>
    </source>
</evidence>
<keyword evidence="4" id="KW-1185">Reference proteome</keyword>
<feature type="region of interest" description="Disordered" evidence="1">
    <location>
        <begin position="56"/>
        <end position="81"/>
    </location>
</feature>
<dbReference type="OrthoDB" id="10358837at2759"/>
<reference evidence="3" key="2">
    <citation type="submission" date="2021-05" db="EMBL/GenBank/DDBJ databases">
        <authorList>
            <person name="Moolhuijzen P.M."/>
            <person name="Moffat C.S."/>
        </authorList>
    </citation>
    <scope>NUCLEOTIDE SEQUENCE</scope>
    <source>
        <strain evidence="3">86-124</strain>
    </source>
</reference>
<gene>
    <name evidence="3" type="ORF">Ptr86124_009608</name>
    <name evidence="2" type="ORF">PtrM4_041370</name>
</gene>
<reference evidence="4" key="4">
    <citation type="journal article" date="2022" name="Microb. Genom.">
        <title>A global pangenome for the wheat fungal pathogen Pyrenophora tritici-repentis and prediction of effector protein structural homology.</title>
        <authorList>
            <person name="Moolhuijzen P.M."/>
            <person name="See P.T."/>
            <person name="Shi G."/>
            <person name="Powell H.R."/>
            <person name="Cockram J."/>
            <person name="Jorgensen L.N."/>
            <person name="Benslimane H."/>
            <person name="Strelkov S.E."/>
            <person name="Turner J."/>
            <person name="Liu Z."/>
            <person name="Moffat C.S."/>
        </authorList>
    </citation>
    <scope>NUCLEOTIDE SEQUENCE [LARGE SCALE GENOMIC DNA]</scope>
</reference>
<protein>
    <submittedName>
        <fullName evidence="3">Uncharacterized protein</fullName>
    </submittedName>
</protein>
<evidence type="ECO:0000313" key="3">
    <source>
        <dbReference type="EMBL" id="KAI1511204.1"/>
    </source>
</evidence>
<feature type="compositionally biased region" description="Basic and acidic residues" evidence="1">
    <location>
        <begin position="404"/>
        <end position="423"/>
    </location>
</feature>
<comment type="caution">
    <text evidence="3">The sequence shown here is derived from an EMBL/GenBank/DDBJ whole genome shotgun (WGS) entry which is preliminary data.</text>
</comment>
<evidence type="ECO:0000313" key="4">
    <source>
        <dbReference type="Proteomes" id="UP000249757"/>
    </source>
</evidence>
<name>A0A2W1GPQ9_9PLEO</name>